<reference evidence="2 3" key="1">
    <citation type="journal article" date="2013" name="Stand. Genomic Sci.">
        <title>Genomic Encyclopedia of Type Strains, Phase I: The one thousand microbial genomes (KMG-I) project.</title>
        <authorList>
            <person name="Kyrpides N.C."/>
            <person name="Woyke T."/>
            <person name="Eisen J.A."/>
            <person name="Garrity G."/>
            <person name="Lilburn T.G."/>
            <person name="Beck B.J."/>
            <person name="Whitman W.B."/>
            <person name="Hugenholtz P."/>
            <person name="Klenk H.P."/>
        </authorList>
    </citation>
    <scope>NUCLEOTIDE SEQUENCE [LARGE SCALE GENOMIC DNA]</scope>
    <source>
        <strain evidence="2 3">DSM 45044</strain>
    </source>
</reference>
<feature type="transmembrane region" description="Helical" evidence="1">
    <location>
        <begin position="18"/>
        <end position="38"/>
    </location>
</feature>
<evidence type="ECO:0000256" key="1">
    <source>
        <dbReference type="SAM" id="Phobius"/>
    </source>
</evidence>
<gene>
    <name evidence="2" type="ORF">LX16_0587</name>
</gene>
<organism evidence="2 3">
    <name type="scientific">Stackebrandtia albiflava</name>
    <dbReference type="NCBI Taxonomy" id="406432"/>
    <lineage>
        <taxon>Bacteria</taxon>
        <taxon>Bacillati</taxon>
        <taxon>Actinomycetota</taxon>
        <taxon>Actinomycetes</taxon>
        <taxon>Glycomycetales</taxon>
        <taxon>Glycomycetaceae</taxon>
        <taxon>Stackebrandtia</taxon>
    </lineage>
</organism>
<feature type="transmembrane region" description="Helical" evidence="1">
    <location>
        <begin position="156"/>
        <end position="174"/>
    </location>
</feature>
<feature type="transmembrane region" description="Helical" evidence="1">
    <location>
        <begin position="120"/>
        <end position="144"/>
    </location>
</feature>
<feature type="transmembrane region" description="Helical" evidence="1">
    <location>
        <begin position="53"/>
        <end position="72"/>
    </location>
</feature>
<evidence type="ECO:0000313" key="2">
    <source>
        <dbReference type="EMBL" id="TWJ14894.1"/>
    </source>
</evidence>
<feature type="transmembrane region" description="Helical" evidence="1">
    <location>
        <begin position="283"/>
        <end position="303"/>
    </location>
</feature>
<proteinExistence type="predicted"/>
<dbReference type="RefSeq" id="WP_211354250.1">
    <property type="nucleotide sequence ID" value="NZ_BAABIJ010000001.1"/>
</dbReference>
<feature type="transmembrane region" description="Helical" evidence="1">
    <location>
        <begin position="79"/>
        <end position="100"/>
    </location>
</feature>
<protein>
    <submittedName>
        <fullName evidence="2">Uncharacterized protein</fullName>
    </submittedName>
</protein>
<accession>A0A562VAK5</accession>
<keyword evidence="1" id="KW-1133">Transmembrane helix</keyword>
<feature type="transmembrane region" description="Helical" evidence="1">
    <location>
        <begin position="252"/>
        <end position="271"/>
    </location>
</feature>
<comment type="caution">
    <text evidence="2">The sequence shown here is derived from an EMBL/GenBank/DDBJ whole genome shotgun (WGS) entry which is preliminary data.</text>
</comment>
<sequence length="319" mass="34331">MDNSKRNYLSLSRLHPPLLFVVALMGLLAVVSLAGVLFDDRILFGVPIWEKPLKFSLSFMLYGGVIAALIPLMTRHRRLAGAFGWVIAVSWLAEMGLITMQVVRGTSSHFNGATEFDGMVFTLMGVSIAVLWFANLGLAVLSWIYRFGDRAVTWSIRAGVVVSMAGALVGGMMIGPRDNLAEDMIGAHSVGVPDGGEVIPFLGWSATGGDLRIGHFVGLHALQVLPLLALWLGHRAARGSRWLADERSRLRVVGVATLAYVGLTVLVIWQAMRAEPLLRPSGLVIAAALGLVAATAAGVWWAVRTPRRSRALVSEGVTE</sequence>
<dbReference type="EMBL" id="VLLL01000005">
    <property type="protein sequence ID" value="TWJ14894.1"/>
    <property type="molecule type" value="Genomic_DNA"/>
</dbReference>
<keyword evidence="1" id="KW-0472">Membrane</keyword>
<name>A0A562VAK5_9ACTN</name>
<dbReference type="Proteomes" id="UP000321617">
    <property type="component" value="Unassembled WGS sequence"/>
</dbReference>
<keyword evidence="3" id="KW-1185">Reference proteome</keyword>
<dbReference type="AlphaFoldDB" id="A0A562VAK5"/>
<feature type="transmembrane region" description="Helical" evidence="1">
    <location>
        <begin position="213"/>
        <end position="232"/>
    </location>
</feature>
<evidence type="ECO:0000313" key="3">
    <source>
        <dbReference type="Proteomes" id="UP000321617"/>
    </source>
</evidence>
<keyword evidence="1" id="KW-0812">Transmembrane</keyword>